<feature type="region of interest" description="Disordered" evidence="2">
    <location>
        <begin position="374"/>
        <end position="404"/>
    </location>
</feature>
<feature type="compositionally biased region" description="Acidic residues" evidence="2">
    <location>
        <begin position="379"/>
        <end position="389"/>
    </location>
</feature>
<dbReference type="PANTHER" id="PTHR21974:SF2">
    <property type="entry name" value="RE15880P"/>
    <property type="match status" value="1"/>
</dbReference>
<name>A0A8H5CS94_9AGAR</name>
<comment type="caution">
    <text evidence="3">The sequence shown here is derived from an EMBL/GenBank/DDBJ whole genome shotgun (WGS) entry which is preliminary data.</text>
</comment>
<protein>
    <submittedName>
        <fullName evidence="3">Uncharacterized protein</fullName>
    </submittedName>
</protein>
<feature type="compositionally biased region" description="Low complexity" evidence="2">
    <location>
        <begin position="489"/>
        <end position="506"/>
    </location>
</feature>
<keyword evidence="4" id="KW-1185">Reference proteome</keyword>
<dbReference type="Proteomes" id="UP000559256">
    <property type="component" value="Unassembled WGS sequence"/>
</dbReference>
<evidence type="ECO:0000256" key="2">
    <source>
        <dbReference type="SAM" id="MobiDB-lite"/>
    </source>
</evidence>
<feature type="compositionally biased region" description="Polar residues" evidence="2">
    <location>
        <begin position="470"/>
        <end position="483"/>
    </location>
</feature>
<accession>A0A8H5CS94</accession>
<dbReference type="AlphaFoldDB" id="A0A8H5CS94"/>
<evidence type="ECO:0000313" key="3">
    <source>
        <dbReference type="EMBL" id="KAF5346126.1"/>
    </source>
</evidence>
<dbReference type="EMBL" id="JAACJM010000105">
    <property type="protein sequence ID" value="KAF5346126.1"/>
    <property type="molecule type" value="Genomic_DNA"/>
</dbReference>
<dbReference type="OrthoDB" id="2562743at2759"/>
<keyword evidence="1" id="KW-0175">Coiled coil</keyword>
<evidence type="ECO:0000313" key="4">
    <source>
        <dbReference type="Proteomes" id="UP000559256"/>
    </source>
</evidence>
<dbReference type="PANTHER" id="PTHR21974">
    <property type="entry name" value="RE15880P"/>
    <property type="match status" value="1"/>
</dbReference>
<reference evidence="3 4" key="1">
    <citation type="journal article" date="2020" name="ISME J.">
        <title>Uncovering the hidden diversity of litter-decomposition mechanisms in mushroom-forming fungi.</title>
        <authorList>
            <person name="Floudas D."/>
            <person name="Bentzer J."/>
            <person name="Ahren D."/>
            <person name="Johansson T."/>
            <person name="Persson P."/>
            <person name="Tunlid A."/>
        </authorList>
    </citation>
    <scope>NUCLEOTIDE SEQUENCE [LARGE SCALE GENOMIC DNA]</scope>
    <source>
        <strain evidence="3 4">CBS 291.85</strain>
    </source>
</reference>
<feature type="coiled-coil region" evidence="1">
    <location>
        <begin position="61"/>
        <end position="95"/>
    </location>
</feature>
<gene>
    <name evidence="3" type="ORF">D9758_009919</name>
</gene>
<feature type="region of interest" description="Disordered" evidence="2">
    <location>
        <begin position="470"/>
        <end position="515"/>
    </location>
</feature>
<sequence length="515" mass="56893">MAVYIGGMIHKNYLSSGPYGKPLHATTMSDKLIAKVIVENASRHTKLLNAIAEVENSPRQLAEICSTISELQEQVEECEARVEKLHEKTTEERARADNNEKFGSSFKFWKGKSKSSDSAQKRSIADALQEEMRERDKLAGLQRALSSAQSQKTPIAARAKEYEDLDAQLDALYGLVFSGPTPGYPEEDALEQQVAAARLVHHRAQTDLDGESQTLELLVKAERTMREAQSKLKDGIYWATALAMLAGGRSAEVKESSALRSAHALARKAELEYNEGRQRSSNVKLLDRSKLAKELPQRKEVDPNFHEELKKISIELTETQNLLTTERKACAARTTHANMVVTQAEQTMNDYRKELNTVRRAIFEDIVTKVNNGEFRINDDEDPEADGLEDAPPSYDSPNPQPSSVDLAKYVQYMALGGGDLSNLTGGQFQRNMGSIGAMSSYSDGGVNNYSADSYLHHDPYADEPMSPLSPATSIMSGSTSMSRDAFWRGSMTTPSTPSSSTGGRRPLPRPPQDR</sequence>
<proteinExistence type="predicted"/>
<organism evidence="3 4">
    <name type="scientific">Tetrapyrgos nigripes</name>
    <dbReference type="NCBI Taxonomy" id="182062"/>
    <lineage>
        <taxon>Eukaryota</taxon>
        <taxon>Fungi</taxon>
        <taxon>Dikarya</taxon>
        <taxon>Basidiomycota</taxon>
        <taxon>Agaricomycotina</taxon>
        <taxon>Agaricomycetes</taxon>
        <taxon>Agaricomycetidae</taxon>
        <taxon>Agaricales</taxon>
        <taxon>Marasmiineae</taxon>
        <taxon>Marasmiaceae</taxon>
        <taxon>Tetrapyrgos</taxon>
    </lineage>
</organism>
<evidence type="ECO:0000256" key="1">
    <source>
        <dbReference type="SAM" id="Coils"/>
    </source>
</evidence>